<keyword evidence="2" id="KW-1185">Reference proteome</keyword>
<comment type="caution">
    <text evidence="1">The sequence shown here is derived from an EMBL/GenBank/DDBJ whole genome shotgun (WGS) entry which is preliminary data.</text>
</comment>
<name>A0ABP4L6B6_9ACTN</name>
<accession>A0ABP4L6B6</accession>
<dbReference type="RefSeq" id="WP_344502996.1">
    <property type="nucleotide sequence ID" value="NZ_BAAAQD010000006.1"/>
</dbReference>
<dbReference type="Gene3D" id="3.40.50.12780">
    <property type="entry name" value="N-terminal domain of ligase-like"/>
    <property type="match status" value="1"/>
</dbReference>
<evidence type="ECO:0000313" key="2">
    <source>
        <dbReference type="Proteomes" id="UP001501470"/>
    </source>
</evidence>
<dbReference type="InterPro" id="IPR042099">
    <property type="entry name" value="ANL_N_sf"/>
</dbReference>
<proteinExistence type="predicted"/>
<dbReference type="EMBL" id="BAAAQD010000006">
    <property type="protein sequence ID" value="GAA1517222.1"/>
    <property type="molecule type" value="Genomic_DNA"/>
</dbReference>
<dbReference type="NCBIfam" id="TIGR03089">
    <property type="entry name" value="TIGR03089 family protein"/>
    <property type="match status" value="1"/>
</dbReference>
<dbReference type="SUPFAM" id="SSF56801">
    <property type="entry name" value="Acetyl-CoA synthetase-like"/>
    <property type="match status" value="1"/>
</dbReference>
<sequence>MLPELLPPAGVAGADVPLLVHYEADGRRTALTAAQLGGWAARTAGLLHDCGLGPGSRAAALLPPHWRTAAALLGAWSLGVTVSFHLAATAGLPDVGPDAGVPFDVVFAARDRLGSWLESVPDAPHRFVFGTPAAGPASGDPRDVLGYRDFDAAVAAYPASTPAPALIRPGAAASGDGTTYGQWGSIARELADRQDLRPGDRVVVDTSEHEHPVKWLLAPLSVGASIILCPGPSHLSTITAAESATRVFGTL</sequence>
<reference evidence="2" key="1">
    <citation type="journal article" date="2019" name="Int. J. Syst. Evol. Microbiol.">
        <title>The Global Catalogue of Microorganisms (GCM) 10K type strain sequencing project: providing services to taxonomists for standard genome sequencing and annotation.</title>
        <authorList>
            <consortium name="The Broad Institute Genomics Platform"/>
            <consortium name="The Broad Institute Genome Sequencing Center for Infectious Disease"/>
            <person name="Wu L."/>
            <person name="Ma J."/>
        </authorList>
    </citation>
    <scope>NUCLEOTIDE SEQUENCE [LARGE SCALE GENOMIC DNA]</scope>
    <source>
        <strain evidence="2">JCM 15933</strain>
    </source>
</reference>
<gene>
    <name evidence="1" type="ORF">GCM10009827_035140</name>
</gene>
<protein>
    <recommendedName>
        <fullName evidence="3">TIGR03089 family protein</fullName>
    </recommendedName>
</protein>
<dbReference type="Proteomes" id="UP001501470">
    <property type="component" value="Unassembled WGS sequence"/>
</dbReference>
<dbReference type="InterPro" id="IPR017523">
    <property type="entry name" value="Rv3268"/>
</dbReference>
<evidence type="ECO:0000313" key="1">
    <source>
        <dbReference type="EMBL" id="GAA1517222.1"/>
    </source>
</evidence>
<evidence type="ECO:0008006" key="3">
    <source>
        <dbReference type="Google" id="ProtNLM"/>
    </source>
</evidence>
<organism evidence="1 2">
    <name type="scientific">Dactylosporangium maewongense</name>
    <dbReference type="NCBI Taxonomy" id="634393"/>
    <lineage>
        <taxon>Bacteria</taxon>
        <taxon>Bacillati</taxon>
        <taxon>Actinomycetota</taxon>
        <taxon>Actinomycetes</taxon>
        <taxon>Micromonosporales</taxon>
        <taxon>Micromonosporaceae</taxon>
        <taxon>Dactylosporangium</taxon>
    </lineage>
</organism>